<dbReference type="Proteomes" id="UP000635245">
    <property type="component" value="Unassembled WGS sequence"/>
</dbReference>
<evidence type="ECO:0000313" key="2">
    <source>
        <dbReference type="Proteomes" id="UP000635245"/>
    </source>
</evidence>
<keyword evidence="2" id="KW-1185">Reference proteome</keyword>
<evidence type="ECO:0000313" key="1">
    <source>
        <dbReference type="EMBL" id="MBK1785105.1"/>
    </source>
</evidence>
<dbReference type="AlphaFoldDB" id="A0A934QR85"/>
<sequence length="80" mass="8870">MAYAQVIAAPAAAELADVPIVYRCPQRVPDGHYYREISPGVWETSLRAEFSHSVRVEDTSRAQIEARGHILVPLHGGETR</sequence>
<name>A0A934QR85_9PSEU</name>
<dbReference type="EMBL" id="JAENJH010000002">
    <property type="protein sequence ID" value="MBK1785105.1"/>
    <property type="molecule type" value="Genomic_DNA"/>
</dbReference>
<gene>
    <name evidence="1" type="ORF">JHE00_12290</name>
</gene>
<reference evidence="1" key="1">
    <citation type="submission" date="2020-12" db="EMBL/GenBank/DDBJ databases">
        <title>Prauserella sp. ASG 168, a novel actinomycete isolated from cave rock.</title>
        <authorList>
            <person name="Suriyachadkun C."/>
        </authorList>
    </citation>
    <scope>NUCLEOTIDE SEQUENCE</scope>
    <source>
        <strain evidence="1">ASG 168</strain>
    </source>
</reference>
<accession>A0A934QR85</accession>
<protein>
    <submittedName>
        <fullName evidence="1">Uncharacterized protein</fullName>
    </submittedName>
</protein>
<dbReference type="RefSeq" id="WP_200317985.1">
    <property type="nucleotide sequence ID" value="NZ_JAENJH010000002.1"/>
</dbReference>
<proteinExistence type="predicted"/>
<organism evidence="1 2">
    <name type="scientific">Prauserella cavernicola</name>
    <dbReference type="NCBI Taxonomy" id="2800127"/>
    <lineage>
        <taxon>Bacteria</taxon>
        <taxon>Bacillati</taxon>
        <taxon>Actinomycetota</taxon>
        <taxon>Actinomycetes</taxon>
        <taxon>Pseudonocardiales</taxon>
        <taxon>Pseudonocardiaceae</taxon>
        <taxon>Prauserella</taxon>
    </lineage>
</organism>
<comment type="caution">
    <text evidence="1">The sequence shown here is derived from an EMBL/GenBank/DDBJ whole genome shotgun (WGS) entry which is preliminary data.</text>
</comment>